<name>A0A364K2Y7_9BACL</name>
<reference evidence="1 2" key="1">
    <citation type="submission" date="2018-06" db="EMBL/GenBank/DDBJ databases">
        <title>Thermoflavimicrobium daqus sp. nov., a thermophilic microbe isolated from Moutai-flavour Daqu.</title>
        <authorList>
            <person name="Wang X."/>
            <person name="Zhou H."/>
        </authorList>
    </citation>
    <scope>NUCLEOTIDE SEQUENCE [LARGE SCALE GENOMIC DNA]</scope>
    <source>
        <strain evidence="1 2">FBKL4.011</strain>
    </source>
</reference>
<dbReference type="EMBL" id="QJKK01000007">
    <property type="protein sequence ID" value="RAL23200.1"/>
    <property type="molecule type" value="Genomic_DNA"/>
</dbReference>
<evidence type="ECO:0000313" key="2">
    <source>
        <dbReference type="Proteomes" id="UP000251213"/>
    </source>
</evidence>
<proteinExistence type="predicted"/>
<keyword evidence="2" id="KW-1185">Reference proteome</keyword>
<dbReference type="Proteomes" id="UP000251213">
    <property type="component" value="Unassembled WGS sequence"/>
</dbReference>
<protein>
    <submittedName>
        <fullName evidence="1">Uncharacterized protein</fullName>
    </submittedName>
</protein>
<sequence>MYVIGTMEKIEESESLSRNYCIHESENMKQKRKLENSYPQVIHKLLQTVNKITFDKGIFFY</sequence>
<comment type="caution">
    <text evidence="1">The sequence shown here is derived from an EMBL/GenBank/DDBJ whole genome shotgun (WGS) entry which is preliminary data.</text>
</comment>
<gene>
    <name evidence="1" type="ORF">DL897_12605</name>
</gene>
<accession>A0A364K2Y7</accession>
<dbReference type="AlphaFoldDB" id="A0A364K2Y7"/>
<reference evidence="1 2" key="2">
    <citation type="submission" date="2018-06" db="EMBL/GenBank/DDBJ databases">
        <authorList>
            <person name="Zhirakovskaya E."/>
        </authorList>
    </citation>
    <scope>NUCLEOTIDE SEQUENCE [LARGE SCALE GENOMIC DNA]</scope>
    <source>
        <strain evidence="1 2">FBKL4.011</strain>
    </source>
</reference>
<organism evidence="1 2">
    <name type="scientific">Thermoflavimicrobium daqui</name>
    <dbReference type="NCBI Taxonomy" id="2137476"/>
    <lineage>
        <taxon>Bacteria</taxon>
        <taxon>Bacillati</taxon>
        <taxon>Bacillota</taxon>
        <taxon>Bacilli</taxon>
        <taxon>Bacillales</taxon>
        <taxon>Thermoactinomycetaceae</taxon>
        <taxon>Thermoflavimicrobium</taxon>
    </lineage>
</organism>
<evidence type="ECO:0000313" key="1">
    <source>
        <dbReference type="EMBL" id="RAL23200.1"/>
    </source>
</evidence>